<proteinExistence type="predicted"/>
<dbReference type="PANTHER" id="PTHR22891">
    <property type="entry name" value="EUKARYOTIC TRANSLATION INITIATION FACTOR 2C"/>
    <property type="match status" value="1"/>
</dbReference>
<dbReference type="EMBL" id="LGUB01001205">
    <property type="protein sequence ID" value="KRH92105.1"/>
    <property type="molecule type" value="Genomic_DNA"/>
</dbReference>
<reference evidence="2 3" key="1">
    <citation type="submission" date="2015-07" db="EMBL/GenBank/DDBJ databases">
        <title>The genome of Pseudoloma neurophilia, a relevant intracellular parasite of the zebrafish.</title>
        <authorList>
            <person name="Ndikumana S."/>
            <person name="Pelin A."/>
            <person name="Sanders J."/>
            <person name="Corradi N."/>
        </authorList>
    </citation>
    <scope>NUCLEOTIDE SEQUENCE [LARGE SCALE GENOMIC DNA]</scope>
    <source>
        <strain evidence="2 3">MK1</strain>
    </source>
</reference>
<dbReference type="SUPFAM" id="SSF101690">
    <property type="entry name" value="PAZ domain"/>
    <property type="match status" value="1"/>
</dbReference>
<dbReference type="InterPro" id="IPR014811">
    <property type="entry name" value="ArgoL1"/>
</dbReference>
<dbReference type="AlphaFoldDB" id="A0A0R0LRH6"/>
<keyword evidence="3" id="KW-1185">Reference proteome</keyword>
<dbReference type="Proteomes" id="UP000051530">
    <property type="component" value="Unassembled WGS sequence"/>
</dbReference>
<dbReference type="Pfam" id="PF16486">
    <property type="entry name" value="ArgoN"/>
    <property type="match status" value="1"/>
</dbReference>
<dbReference type="OrthoDB" id="10252740at2759"/>
<dbReference type="InterPro" id="IPR036085">
    <property type="entry name" value="PAZ_dom_sf"/>
</dbReference>
<sequence length="284" mass="32371">MTAVIGSELMLRPTNITPGNVPLTTNLLAMKVPTIELCHYAVSIEPMIAKRLNNIVIKNVLEQNKDKFKGCVYGYDGNFMIVTNKKIENIIQQEKVGSKEITVKIEFKNLYNSSIDELIKSVSEKVIDNDEQGNKTKHESTMQCLEILLRSYQAEKYLVDGRRIVTDSQRDSLSGCIEVWYGVSQRIKMLNGGLFLNVDCSHMMFYEPLTLIQIIEKQQSRRGEYVDLARLGSYVFRDLSKFLKMVRLETTHRKRNIKFKACDITETSAHDTVFGITQQGGDGN</sequence>
<name>A0A0R0LRH6_9MICR</name>
<feature type="non-terminal residue" evidence="2">
    <location>
        <position position="284"/>
    </location>
</feature>
<organism evidence="2 3">
    <name type="scientific">Pseudoloma neurophilia</name>
    <dbReference type="NCBI Taxonomy" id="146866"/>
    <lineage>
        <taxon>Eukaryota</taxon>
        <taxon>Fungi</taxon>
        <taxon>Fungi incertae sedis</taxon>
        <taxon>Microsporidia</taxon>
        <taxon>Pseudoloma</taxon>
    </lineage>
</organism>
<accession>A0A0R0LRH6</accession>
<gene>
    <name evidence="2" type="ORF">M153_11891000852</name>
</gene>
<comment type="caution">
    <text evidence="2">The sequence shown here is derived from an EMBL/GenBank/DDBJ whole genome shotgun (WGS) entry which is preliminary data.</text>
</comment>
<dbReference type="InterPro" id="IPR032474">
    <property type="entry name" value="Argonaute_N"/>
</dbReference>
<feature type="domain" description="Argonaute linker 1" evidence="1">
    <location>
        <begin position="158"/>
        <end position="208"/>
    </location>
</feature>
<evidence type="ECO:0000313" key="3">
    <source>
        <dbReference type="Proteomes" id="UP000051530"/>
    </source>
</evidence>
<dbReference type="VEuPathDB" id="MicrosporidiaDB:M153_11891000852"/>
<evidence type="ECO:0000313" key="2">
    <source>
        <dbReference type="EMBL" id="KRH92105.1"/>
    </source>
</evidence>
<protein>
    <submittedName>
        <fullName evidence="2">Argonaute protein</fullName>
    </submittedName>
</protein>
<dbReference type="Gene3D" id="2.170.260.10">
    <property type="entry name" value="paz domain"/>
    <property type="match status" value="1"/>
</dbReference>
<dbReference type="SMART" id="SM01163">
    <property type="entry name" value="DUF1785"/>
    <property type="match status" value="1"/>
</dbReference>
<dbReference type="Pfam" id="PF08699">
    <property type="entry name" value="ArgoL1"/>
    <property type="match status" value="1"/>
</dbReference>
<evidence type="ECO:0000259" key="1">
    <source>
        <dbReference type="SMART" id="SM01163"/>
    </source>
</evidence>